<evidence type="ECO:0000313" key="17">
    <source>
        <dbReference type="Proteomes" id="UP001154078"/>
    </source>
</evidence>
<dbReference type="GO" id="GO:0048666">
    <property type="term" value="P:neuron development"/>
    <property type="evidence" value="ECO:0007669"/>
    <property type="project" value="UniProtKB-ARBA"/>
</dbReference>
<evidence type="ECO:0000256" key="6">
    <source>
        <dbReference type="ARBA" id="ARBA00022912"/>
    </source>
</evidence>
<dbReference type="Pfam" id="PF00102">
    <property type="entry name" value="Y_phosphatase"/>
    <property type="match status" value="1"/>
</dbReference>
<dbReference type="SUPFAM" id="SSF49265">
    <property type="entry name" value="Fibronectin type III"/>
    <property type="match status" value="3"/>
</dbReference>
<dbReference type="OrthoDB" id="5854685at2759"/>
<name>A0A9P0FMS8_BRAAE</name>
<evidence type="ECO:0000256" key="4">
    <source>
        <dbReference type="ARBA" id="ARBA00022729"/>
    </source>
</evidence>
<proteinExistence type="predicted"/>
<dbReference type="Proteomes" id="UP001154078">
    <property type="component" value="Chromosome 7"/>
</dbReference>
<keyword evidence="4 12" id="KW-0732">Signal</keyword>
<evidence type="ECO:0000256" key="12">
    <source>
        <dbReference type="SAM" id="SignalP"/>
    </source>
</evidence>
<dbReference type="InterPro" id="IPR013783">
    <property type="entry name" value="Ig-like_fold"/>
</dbReference>
<keyword evidence="17" id="KW-1185">Reference proteome</keyword>
<evidence type="ECO:0000256" key="9">
    <source>
        <dbReference type="ARBA" id="ARBA00023180"/>
    </source>
</evidence>
<evidence type="ECO:0000259" key="13">
    <source>
        <dbReference type="PROSITE" id="PS50055"/>
    </source>
</evidence>
<feature type="transmembrane region" description="Helical" evidence="11">
    <location>
        <begin position="937"/>
        <end position="964"/>
    </location>
</feature>
<feature type="domain" description="Tyrosine-protein phosphatase" evidence="13">
    <location>
        <begin position="1006"/>
        <end position="1255"/>
    </location>
</feature>
<dbReference type="FunFam" id="3.90.190.10:FF:000102">
    <property type="entry name" value="Receptor-type tyrosine-protein phosphatase"/>
    <property type="match status" value="1"/>
</dbReference>
<evidence type="ECO:0000256" key="7">
    <source>
        <dbReference type="ARBA" id="ARBA00022989"/>
    </source>
</evidence>
<comment type="subcellular location">
    <subcellularLocation>
        <location evidence="1">Membrane</location>
        <topology evidence="1">Single-pass membrane protein</topology>
    </subcellularLocation>
</comment>
<dbReference type="Gene3D" id="3.90.190.10">
    <property type="entry name" value="Protein tyrosine phosphatase superfamily"/>
    <property type="match status" value="1"/>
</dbReference>
<dbReference type="CDD" id="cd00063">
    <property type="entry name" value="FN3"/>
    <property type="match status" value="3"/>
</dbReference>
<dbReference type="EMBL" id="OV121138">
    <property type="protein sequence ID" value="CAH0560458.1"/>
    <property type="molecule type" value="Genomic_DNA"/>
</dbReference>
<dbReference type="SUPFAM" id="SSF52799">
    <property type="entry name" value="(Phosphotyrosine protein) phosphatases II"/>
    <property type="match status" value="1"/>
</dbReference>
<feature type="domain" description="Fibronectin type-III" evidence="15">
    <location>
        <begin position="50"/>
        <end position="143"/>
    </location>
</feature>
<dbReference type="Pfam" id="PF00041">
    <property type="entry name" value="fn3"/>
    <property type="match status" value="2"/>
</dbReference>
<accession>A0A9P0FMS8</accession>
<feature type="signal peptide" evidence="12">
    <location>
        <begin position="1"/>
        <end position="18"/>
    </location>
</feature>
<organism evidence="16 17">
    <name type="scientific">Brassicogethes aeneus</name>
    <name type="common">Rape pollen beetle</name>
    <name type="synonym">Meligethes aeneus</name>
    <dbReference type="NCBI Taxonomy" id="1431903"/>
    <lineage>
        <taxon>Eukaryota</taxon>
        <taxon>Metazoa</taxon>
        <taxon>Ecdysozoa</taxon>
        <taxon>Arthropoda</taxon>
        <taxon>Hexapoda</taxon>
        <taxon>Insecta</taxon>
        <taxon>Pterygota</taxon>
        <taxon>Neoptera</taxon>
        <taxon>Endopterygota</taxon>
        <taxon>Coleoptera</taxon>
        <taxon>Polyphaga</taxon>
        <taxon>Cucujiformia</taxon>
        <taxon>Nitidulidae</taxon>
        <taxon>Meligethinae</taxon>
        <taxon>Brassicogethes</taxon>
    </lineage>
</organism>
<dbReference type="EC" id="3.1.3.48" evidence="2"/>
<dbReference type="InterPro" id="IPR000387">
    <property type="entry name" value="Tyr_Pase_dom"/>
</dbReference>
<dbReference type="InterPro" id="IPR036116">
    <property type="entry name" value="FN3_sf"/>
</dbReference>
<dbReference type="InterPro" id="IPR016130">
    <property type="entry name" value="Tyr_Pase_AS"/>
</dbReference>
<sequence>MREFWWILIFSVIYNCSCYESSTTSDDYKDSTTSSYVISTTKRPKDENICPNDVNSKLISESGREITWHPFKHDGNDSISYNISIKDINSRDDPTKNSTKCIKKCSFIYNQFKPGRNYKVEVRAGNCTVSPITVKIPFALSQPKNLKITDITSEGFNISWDKPDWYVNNLTKYKVDIKITKEDRPVYCEEILKRNHTFYTFEQFWYFQDGKPYTKYIVEIKAFIESEFNVRPSNQSVMTLGKDPDPPLNLKNITEKNNVNLTWSRPCKLNGNISHFELSLNGIYRLNNKDPHNLLKNISYTNNLNNYTYVYIYKDLKPYYLYNCTIKTVLFNEKKSIGMSTSFKTPAVCPGEPTNLNVIEMDSYILIEWTEPKNRSGKIIEYNIRIEDKGSLQYTKYCPKQNFSITHNTSKTNFIFNDYYPYHEYQISVSAYTDAGQGLNKIKQLNTNATEPEKVENLKNETLLEINNKSTFKYEVNISWDMPCLNGELNKFHFKFDSVELRKGQKLHYNNGKTMETYFILYLKPFRTYNVSVWVETKTGKGRSETIQIKTPSGYPKIPKNISFVPNESNITMLWEENEVVSNITGYGILVDPLGPRKGDLNATELGRCYYYVEEKPLKEDLNVTELGRCYYYVEEKRLEFPIVPYYKYNITIWAIADHCNGTENVTTVESLPSVPENVRDIRYSIDSSNNSIKLSFSFRQPRRFNGEFKKYITTLKSNNKMICSINIINNSLAQNDECKKIKIHYFNKNEIETLLEHNKTYNITIYVEAFKNISTSFEIITPQKLIQPEVNKNGVVSFQLKKKYFSELKEQIMYYAILLHHGNKPDTKNLVHKYYYNVSLSENNFETNFWSDDNWRKEANGYHYITTPLWNPMEGNKSEVFIKICPSQEIECEGDNNIQENMLEDSNYSISVRAFTNSGFRDSEEIFFHTACVSGIGFGAILGIVFGLLFIIIIAIFVFFYFFKDERPIFKKYIPVLEASDVIYRFPPHQFLSYWKKIQATECGLKLQFSKLTKSAQAFTYSTQVAQVPENKIKNRYVNILPFDENRVILPGGEYINASYIKGKSGKVEYIACQAPLKSTCKDFWTMILTENVSIVVMVTQLYENRKEKCYEYFPHLNASMIEDDITITCLTETYRKDYCLRTFEIETEHQVLLIKHFSFLNWPDFGVPKSTECLLNFCKDIRRHYRNGKIVVHCSAGVGRTGTFITVDMNLENIDDNLDINIYSTVINLRKQRLLMVQTFVQYEYIHKCIASYINNEFETTF</sequence>
<feature type="domain" description="Tyrosine specific protein phosphatases" evidence="14">
    <location>
        <begin position="1177"/>
        <end position="1246"/>
    </location>
</feature>
<evidence type="ECO:0000256" key="3">
    <source>
        <dbReference type="ARBA" id="ARBA00022692"/>
    </source>
</evidence>
<dbReference type="SMART" id="SM00404">
    <property type="entry name" value="PTPc_motif"/>
    <property type="match status" value="1"/>
</dbReference>
<dbReference type="GO" id="GO:0004725">
    <property type="term" value="F:protein tyrosine phosphatase activity"/>
    <property type="evidence" value="ECO:0007669"/>
    <property type="project" value="UniProtKB-EC"/>
</dbReference>
<dbReference type="InterPro" id="IPR000242">
    <property type="entry name" value="PTP_cat"/>
</dbReference>
<evidence type="ECO:0000256" key="1">
    <source>
        <dbReference type="ARBA" id="ARBA00004167"/>
    </source>
</evidence>
<evidence type="ECO:0000256" key="5">
    <source>
        <dbReference type="ARBA" id="ARBA00022801"/>
    </source>
</evidence>
<dbReference type="PRINTS" id="PR00700">
    <property type="entry name" value="PRTYPHPHTASE"/>
</dbReference>
<evidence type="ECO:0000313" key="16">
    <source>
        <dbReference type="EMBL" id="CAH0560458.1"/>
    </source>
</evidence>
<dbReference type="PROSITE" id="PS50055">
    <property type="entry name" value="TYR_PHOSPHATASE_PTP"/>
    <property type="match status" value="1"/>
</dbReference>
<dbReference type="CDD" id="cd00047">
    <property type="entry name" value="PTPc"/>
    <property type="match status" value="1"/>
</dbReference>
<evidence type="ECO:0000259" key="14">
    <source>
        <dbReference type="PROSITE" id="PS50056"/>
    </source>
</evidence>
<dbReference type="PROSITE" id="PS50853">
    <property type="entry name" value="FN3"/>
    <property type="match status" value="2"/>
</dbReference>
<evidence type="ECO:0000256" key="10">
    <source>
        <dbReference type="ARBA" id="ARBA00051722"/>
    </source>
</evidence>
<feature type="chain" id="PRO_5040432782" description="protein-tyrosine-phosphatase" evidence="12">
    <location>
        <begin position="19"/>
        <end position="1264"/>
    </location>
</feature>
<feature type="domain" description="Fibronectin type-III" evidence="15">
    <location>
        <begin position="349"/>
        <end position="453"/>
    </location>
</feature>
<dbReference type="GO" id="GO:0009653">
    <property type="term" value="P:anatomical structure morphogenesis"/>
    <property type="evidence" value="ECO:0007669"/>
    <property type="project" value="UniProtKB-ARBA"/>
</dbReference>
<evidence type="ECO:0000259" key="15">
    <source>
        <dbReference type="PROSITE" id="PS50853"/>
    </source>
</evidence>
<keyword evidence="6" id="KW-0904">Protein phosphatase</keyword>
<reference evidence="16" key="1">
    <citation type="submission" date="2021-12" db="EMBL/GenBank/DDBJ databases">
        <authorList>
            <person name="King R."/>
        </authorList>
    </citation>
    <scope>NUCLEOTIDE SEQUENCE</scope>
</reference>
<protein>
    <recommendedName>
        <fullName evidence="2">protein-tyrosine-phosphatase</fullName>
        <ecNumber evidence="2">3.1.3.48</ecNumber>
    </recommendedName>
</protein>
<keyword evidence="8 11" id="KW-0472">Membrane</keyword>
<keyword evidence="7 11" id="KW-1133">Transmembrane helix</keyword>
<evidence type="ECO:0000256" key="2">
    <source>
        <dbReference type="ARBA" id="ARBA00013064"/>
    </source>
</evidence>
<dbReference type="SMART" id="SM00194">
    <property type="entry name" value="PTPc"/>
    <property type="match status" value="1"/>
</dbReference>
<dbReference type="SMART" id="SM00060">
    <property type="entry name" value="FN3"/>
    <property type="match status" value="5"/>
</dbReference>
<dbReference type="PANTHER" id="PTHR46957">
    <property type="entry name" value="CYTOKINE RECEPTOR"/>
    <property type="match status" value="1"/>
</dbReference>
<comment type="catalytic activity">
    <reaction evidence="10">
        <text>O-phospho-L-tyrosyl-[protein] + H2O = L-tyrosyl-[protein] + phosphate</text>
        <dbReference type="Rhea" id="RHEA:10684"/>
        <dbReference type="Rhea" id="RHEA-COMP:10136"/>
        <dbReference type="Rhea" id="RHEA-COMP:20101"/>
        <dbReference type="ChEBI" id="CHEBI:15377"/>
        <dbReference type="ChEBI" id="CHEBI:43474"/>
        <dbReference type="ChEBI" id="CHEBI:46858"/>
        <dbReference type="ChEBI" id="CHEBI:61978"/>
        <dbReference type="EC" id="3.1.3.48"/>
    </reaction>
</comment>
<keyword evidence="5" id="KW-0378">Hydrolase</keyword>
<dbReference type="PROSITE" id="PS50056">
    <property type="entry name" value="TYR_PHOSPHATASE_2"/>
    <property type="match status" value="1"/>
</dbReference>
<dbReference type="InterPro" id="IPR003595">
    <property type="entry name" value="Tyr_Pase_cat"/>
</dbReference>
<keyword evidence="9" id="KW-0325">Glycoprotein</keyword>
<dbReference type="GO" id="GO:0016020">
    <property type="term" value="C:membrane"/>
    <property type="evidence" value="ECO:0007669"/>
    <property type="project" value="UniProtKB-SubCell"/>
</dbReference>
<dbReference type="InterPro" id="IPR029021">
    <property type="entry name" value="Prot-tyrosine_phosphatase-like"/>
</dbReference>
<keyword evidence="3 11" id="KW-0812">Transmembrane</keyword>
<dbReference type="InterPro" id="IPR050713">
    <property type="entry name" value="RTP_Phos/Ushers"/>
</dbReference>
<dbReference type="AlphaFoldDB" id="A0A9P0FMS8"/>
<dbReference type="PANTHER" id="PTHR46957:SF3">
    <property type="entry name" value="CYTOKINE RECEPTOR"/>
    <property type="match status" value="1"/>
</dbReference>
<gene>
    <name evidence="16" type="ORF">MELIAE_LOCUS10206</name>
</gene>
<dbReference type="InterPro" id="IPR003961">
    <property type="entry name" value="FN3_dom"/>
</dbReference>
<dbReference type="PROSITE" id="PS00383">
    <property type="entry name" value="TYR_PHOSPHATASE_1"/>
    <property type="match status" value="1"/>
</dbReference>
<evidence type="ECO:0000256" key="11">
    <source>
        <dbReference type="SAM" id="Phobius"/>
    </source>
</evidence>
<evidence type="ECO:0000256" key="8">
    <source>
        <dbReference type="ARBA" id="ARBA00023136"/>
    </source>
</evidence>
<dbReference type="Gene3D" id="2.60.40.10">
    <property type="entry name" value="Immunoglobulins"/>
    <property type="match status" value="5"/>
</dbReference>